<evidence type="ECO:0000313" key="1">
    <source>
        <dbReference type="EMBL" id="KII65817.1"/>
    </source>
</evidence>
<organism evidence="1 2">
    <name type="scientific">Thelohanellus kitauei</name>
    <name type="common">Myxosporean</name>
    <dbReference type="NCBI Taxonomy" id="669202"/>
    <lineage>
        <taxon>Eukaryota</taxon>
        <taxon>Metazoa</taxon>
        <taxon>Cnidaria</taxon>
        <taxon>Myxozoa</taxon>
        <taxon>Myxosporea</taxon>
        <taxon>Bivalvulida</taxon>
        <taxon>Platysporina</taxon>
        <taxon>Myxobolidae</taxon>
        <taxon>Thelohanellus</taxon>
    </lineage>
</organism>
<keyword evidence="2" id="KW-1185">Reference proteome</keyword>
<reference evidence="1 2" key="1">
    <citation type="journal article" date="2014" name="Genome Biol. Evol.">
        <title>The genome of the myxosporean Thelohanellus kitauei shows adaptations to nutrient acquisition within its fish host.</title>
        <authorList>
            <person name="Yang Y."/>
            <person name="Xiong J."/>
            <person name="Zhou Z."/>
            <person name="Huo F."/>
            <person name="Miao W."/>
            <person name="Ran C."/>
            <person name="Liu Y."/>
            <person name="Zhang J."/>
            <person name="Feng J."/>
            <person name="Wang M."/>
            <person name="Wang M."/>
            <person name="Wang L."/>
            <person name="Yao B."/>
        </authorList>
    </citation>
    <scope>NUCLEOTIDE SEQUENCE [LARGE SCALE GENOMIC DNA]</scope>
    <source>
        <strain evidence="1">Wuqing</strain>
    </source>
</reference>
<accession>A0A0C2MVZ5</accession>
<dbReference type="EMBL" id="JWZT01003715">
    <property type="protein sequence ID" value="KII65817.1"/>
    <property type="molecule type" value="Genomic_DNA"/>
</dbReference>
<gene>
    <name evidence="1" type="ORF">RF11_08453</name>
</gene>
<evidence type="ECO:0000313" key="2">
    <source>
        <dbReference type="Proteomes" id="UP000031668"/>
    </source>
</evidence>
<proteinExistence type="predicted"/>
<dbReference type="Proteomes" id="UP000031668">
    <property type="component" value="Unassembled WGS sequence"/>
</dbReference>
<protein>
    <submittedName>
        <fullName evidence="1">Uncharacterized protein</fullName>
    </submittedName>
</protein>
<comment type="caution">
    <text evidence="1">The sequence shown here is derived from an EMBL/GenBank/DDBJ whole genome shotgun (WGS) entry which is preliminary data.</text>
</comment>
<sequence>MPKYADDDEFNKDQYGNKLTINQLAEKILARRKRRKKAAFTQRTVEQASGKIISLMYLATDTDQTSQEDPTYINSVAVGTHDLPNDDGSTTSSIQNQETIDEVIILSQYIFSNIYRCF</sequence>
<name>A0A0C2MVZ5_THEKT</name>
<dbReference type="AlphaFoldDB" id="A0A0C2MVZ5"/>